<evidence type="ECO:0000256" key="8">
    <source>
        <dbReference type="SAM" id="MobiDB-lite"/>
    </source>
</evidence>
<accession>A0A6J1LVK9</accession>
<dbReference type="InterPro" id="IPR001314">
    <property type="entry name" value="Peptidase_S1A"/>
</dbReference>
<dbReference type="AlphaFoldDB" id="A0A6J1LVK9"/>
<dbReference type="RefSeq" id="XP_023169496.2">
    <property type="nucleotide sequence ID" value="XM_023313728.2"/>
</dbReference>
<dbReference type="CDD" id="cd00190">
    <property type="entry name" value="Tryp_SPc"/>
    <property type="match status" value="1"/>
</dbReference>
<keyword evidence="3 9" id="KW-0732">Signal</keyword>
<gene>
    <name evidence="12" type="primary">LOC111598471</name>
</gene>
<dbReference type="OMA" id="KYMFCAR"/>
<evidence type="ECO:0000256" key="9">
    <source>
        <dbReference type="SAM" id="SignalP"/>
    </source>
</evidence>
<sequence>MRLRWLYLVFLLLLLDQLAAAQRRQAQRTRNAGVARARNQQNGGVATLRRSRPQARIVNNSNGNSNSNRLNNRRRRANRLRRLNRLNNQNRNRRNRATRNSTSARIVGGVQPRITGGSNTPISSMKYLVQVHRGDSLCGGSLITPQWVLTAAHCVSGFDASSFYVIGGTSKLNGTNGVVRTVTSTHVAPLYTKKVMNMDAALLKLNATMTGTNIGTIALGQRMPRPGTRVRIGGWGASKEGGNAVTNLRAVQLRVVRQRYCREAYKGSTPITKRMFCAQARNKDSCTGDSGGGAVQNNKLMGIVSFGTGCARPNYPGVYTRVGNLRNWINRVIANN</sequence>
<proteinExistence type="inferred from homology"/>
<reference evidence="12" key="1">
    <citation type="submission" date="2025-08" db="UniProtKB">
        <authorList>
            <consortium name="RefSeq"/>
        </authorList>
    </citation>
    <scope>IDENTIFICATION</scope>
    <source>
        <strain evidence="12">15085-1641.00</strain>
        <tissue evidence="12">Whole body</tissue>
    </source>
</reference>
<evidence type="ECO:0000256" key="3">
    <source>
        <dbReference type="ARBA" id="ARBA00022729"/>
    </source>
</evidence>
<dbReference type="PROSITE" id="PS00134">
    <property type="entry name" value="TRYPSIN_HIS"/>
    <property type="match status" value="1"/>
</dbReference>
<keyword evidence="4" id="KW-0378">Hydrolase</keyword>
<dbReference type="GeneID" id="111598471"/>
<feature type="region of interest" description="Disordered" evidence="8">
    <location>
        <begin position="29"/>
        <end position="76"/>
    </location>
</feature>
<name>A0A6J1LVK9_DROHY</name>
<dbReference type="InterPro" id="IPR050430">
    <property type="entry name" value="Peptidase_S1"/>
</dbReference>
<keyword evidence="11" id="KW-1185">Reference proteome</keyword>
<dbReference type="SUPFAM" id="SSF50494">
    <property type="entry name" value="Trypsin-like serine proteases"/>
    <property type="match status" value="1"/>
</dbReference>
<dbReference type="PANTHER" id="PTHR24276">
    <property type="entry name" value="POLYSERASE-RELATED"/>
    <property type="match status" value="1"/>
</dbReference>
<dbReference type="FunFam" id="2.40.10.10:FF:000034">
    <property type="entry name" value="Eupolytin"/>
    <property type="match status" value="1"/>
</dbReference>
<keyword evidence="2" id="KW-0645">Protease</keyword>
<dbReference type="KEGG" id="dhe:111598471"/>
<dbReference type="OrthoDB" id="10059102at2759"/>
<evidence type="ECO:0000256" key="1">
    <source>
        <dbReference type="ARBA" id="ARBA00007664"/>
    </source>
</evidence>
<protein>
    <submittedName>
        <fullName evidence="12">Trypsin-like</fullName>
    </submittedName>
</protein>
<dbReference type="InterPro" id="IPR043504">
    <property type="entry name" value="Peptidase_S1_PA_chymotrypsin"/>
</dbReference>
<evidence type="ECO:0000259" key="10">
    <source>
        <dbReference type="PROSITE" id="PS50240"/>
    </source>
</evidence>
<organism evidence="11 12">
    <name type="scientific">Drosophila hydei</name>
    <name type="common">Fruit fly</name>
    <dbReference type="NCBI Taxonomy" id="7224"/>
    <lineage>
        <taxon>Eukaryota</taxon>
        <taxon>Metazoa</taxon>
        <taxon>Ecdysozoa</taxon>
        <taxon>Arthropoda</taxon>
        <taxon>Hexapoda</taxon>
        <taxon>Insecta</taxon>
        <taxon>Pterygota</taxon>
        <taxon>Neoptera</taxon>
        <taxon>Endopterygota</taxon>
        <taxon>Diptera</taxon>
        <taxon>Brachycera</taxon>
        <taxon>Muscomorpha</taxon>
        <taxon>Ephydroidea</taxon>
        <taxon>Drosophilidae</taxon>
        <taxon>Drosophila</taxon>
    </lineage>
</organism>
<dbReference type="InterPro" id="IPR018114">
    <property type="entry name" value="TRYPSIN_HIS"/>
</dbReference>
<feature type="signal peptide" evidence="9">
    <location>
        <begin position="1"/>
        <end position="21"/>
    </location>
</feature>
<comment type="similarity">
    <text evidence="1">Belongs to the peptidase S1 family.</text>
</comment>
<evidence type="ECO:0000256" key="7">
    <source>
        <dbReference type="ARBA" id="ARBA00023157"/>
    </source>
</evidence>
<dbReference type="Proteomes" id="UP000504633">
    <property type="component" value="Unplaced"/>
</dbReference>
<dbReference type="GO" id="GO:0006508">
    <property type="term" value="P:proteolysis"/>
    <property type="evidence" value="ECO:0007669"/>
    <property type="project" value="UniProtKB-KW"/>
</dbReference>
<dbReference type="InterPro" id="IPR009003">
    <property type="entry name" value="Peptidase_S1_PA"/>
</dbReference>
<keyword evidence="7" id="KW-1015">Disulfide bond</keyword>
<dbReference type="PRINTS" id="PR00722">
    <property type="entry name" value="CHYMOTRYPSIN"/>
</dbReference>
<keyword evidence="6" id="KW-0865">Zymogen</keyword>
<feature type="domain" description="Peptidase S1" evidence="10">
    <location>
        <begin position="114"/>
        <end position="334"/>
    </location>
</feature>
<dbReference type="InterPro" id="IPR001254">
    <property type="entry name" value="Trypsin_dom"/>
</dbReference>
<evidence type="ECO:0000256" key="5">
    <source>
        <dbReference type="ARBA" id="ARBA00022825"/>
    </source>
</evidence>
<evidence type="ECO:0000313" key="12">
    <source>
        <dbReference type="RefSeq" id="XP_023169496.2"/>
    </source>
</evidence>
<dbReference type="SMART" id="SM00020">
    <property type="entry name" value="Tryp_SPc"/>
    <property type="match status" value="1"/>
</dbReference>
<evidence type="ECO:0000256" key="2">
    <source>
        <dbReference type="ARBA" id="ARBA00022670"/>
    </source>
</evidence>
<evidence type="ECO:0000256" key="4">
    <source>
        <dbReference type="ARBA" id="ARBA00022801"/>
    </source>
</evidence>
<dbReference type="PROSITE" id="PS50240">
    <property type="entry name" value="TRYPSIN_DOM"/>
    <property type="match status" value="1"/>
</dbReference>
<feature type="compositionally biased region" description="Low complexity" evidence="8">
    <location>
        <begin position="59"/>
        <end position="70"/>
    </location>
</feature>
<feature type="chain" id="PRO_5026985887" evidence="9">
    <location>
        <begin position="22"/>
        <end position="336"/>
    </location>
</feature>
<dbReference type="PANTHER" id="PTHR24276:SF94">
    <property type="entry name" value="AT20289P-RELATED"/>
    <property type="match status" value="1"/>
</dbReference>
<feature type="region of interest" description="Disordered" evidence="8">
    <location>
        <begin position="83"/>
        <end position="102"/>
    </location>
</feature>
<evidence type="ECO:0000313" key="11">
    <source>
        <dbReference type="Proteomes" id="UP000504633"/>
    </source>
</evidence>
<dbReference type="Pfam" id="PF00089">
    <property type="entry name" value="Trypsin"/>
    <property type="match status" value="1"/>
</dbReference>
<keyword evidence="5" id="KW-0720">Serine protease</keyword>
<dbReference type="Gene3D" id="2.40.10.10">
    <property type="entry name" value="Trypsin-like serine proteases"/>
    <property type="match status" value="1"/>
</dbReference>
<dbReference type="GO" id="GO:0004252">
    <property type="term" value="F:serine-type endopeptidase activity"/>
    <property type="evidence" value="ECO:0007669"/>
    <property type="project" value="InterPro"/>
</dbReference>
<evidence type="ECO:0000256" key="6">
    <source>
        <dbReference type="ARBA" id="ARBA00023145"/>
    </source>
</evidence>